<organism evidence="1 2">
    <name type="scientific">Solanum verrucosum</name>
    <dbReference type="NCBI Taxonomy" id="315347"/>
    <lineage>
        <taxon>Eukaryota</taxon>
        <taxon>Viridiplantae</taxon>
        <taxon>Streptophyta</taxon>
        <taxon>Embryophyta</taxon>
        <taxon>Tracheophyta</taxon>
        <taxon>Spermatophyta</taxon>
        <taxon>Magnoliopsida</taxon>
        <taxon>eudicotyledons</taxon>
        <taxon>Gunneridae</taxon>
        <taxon>Pentapetalae</taxon>
        <taxon>asterids</taxon>
        <taxon>lamiids</taxon>
        <taxon>Solanales</taxon>
        <taxon>Solanaceae</taxon>
        <taxon>Solanoideae</taxon>
        <taxon>Solaneae</taxon>
        <taxon>Solanum</taxon>
    </lineage>
</organism>
<accession>A0AAF0QW19</accession>
<proteinExistence type="predicted"/>
<dbReference type="EMBL" id="CP133616">
    <property type="protein sequence ID" value="WMV29672.1"/>
    <property type="molecule type" value="Genomic_DNA"/>
</dbReference>
<evidence type="ECO:0000313" key="2">
    <source>
        <dbReference type="Proteomes" id="UP001234989"/>
    </source>
</evidence>
<gene>
    <name evidence="1" type="ORF">MTR67_023057</name>
</gene>
<keyword evidence="2" id="KW-1185">Reference proteome</keyword>
<name>A0AAF0QW19_SOLVR</name>
<dbReference type="AlphaFoldDB" id="A0AAF0QW19"/>
<evidence type="ECO:0000313" key="1">
    <source>
        <dbReference type="EMBL" id="WMV29672.1"/>
    </source>
</evidence>
<reference evidence="1" key="1">
    <citation type="submission" date="2023-08" db="EMBL/GenBank/DDBJ databases">
        <title>A de novo genome assembly of Solanum verrucosum Schlechtendal, a Mexican diploid species geographically isolated from the other diploid A-genome species in potato relatives.</title>
        <authorList>
            <person name="Hosaka K."/>
        </authorList>
    </citation>
    <scope>NUCLEOTIDE SEQUENCE</scope>
    <source>
        <tissue evidence="1">Young leaves</tissue>
    </source>
</reference>
<sequence length="74" mass="8815">MVRTGTFAVSFYGSAVRSVDQSTDRQWPPWFNTWSDYPYFPSMLCLLIYGHHLRSVYLNCLIMYFFQLSVYIRA</sequence>
<dbReference type="Proteomes" id="UP001234989">
    <property type="component" value="Chromosome 5"/>
</dbReference>
<protein>
    <submittedName>
        <fullName evidence="1">Uncharacterized protein</fullName>
    </submittedName>
</protein>